<organism evidence="1">
    <name type="scientific">Singulisphaera sp. Ch08</name>
    <dbReference type="NCBI Taxonomy" id="3120278"/>
    <lineage>
        <taxon>Bacteria</taxon>
        <taxon>Pseudomonadati</taxon>
        <taxon>Planctomycetota</taxon>
        <taxon>Planctomycetia</taxon>
        <taxon>Isosphaerales</taxon>
        <taxon>Isosphaeraceae</taxon>
        <taxon>Singulisphaera</taxon>
    </lineage>
</organism>
<gene>
    <name evidence="1" type="ORF">V5E97_26765</name>
</gene>
<sequence length="112" mass="12432">MMGTLRNLFVEMTTTVAVVVALTLVGFGLLEATQPRMVWSGSRRERHLIGCPACLDTRLPIEEQLRCCPEMVDLQRQLLDRGHADAEDGPATVVAGLRLALDRDPCTRRSSR</sequence>
<proteinExistence type="predicted"/>
<evidence type="ECO:0000313" key="1">
    <source>
        <dbReference type="EMBL" id="XBH01919.1"/>
    </source>
</evidence>
<accession>A0AAU7C9L2</accession>
<dbReference type="EMBL" id="CP155447">
    <property type="protein sequence ID" value="XBH01919.1"/>
    <property type="molecule type" value="Genomic_DNA"/>
</dbReference>
<reference evidence="1" key="1">
    <citation type="submission" date="2024-05" db="EMBL/GenBank/DDBJ databases">
        <title>Planctomycetes of the genus Singulisphaera possess chitinolytic capabilities.</title>
        <authorList>
            <person name="Ivanova A."/>
        </authorList>
    </citation>
    <scope>NUCLEOTIDE SEQUENCE</scope>
    <source>
        <strain evidence="1">Ch08T</strain>
    </source>
</reference>
<dbReference type="RefSeq" id="WP_406694665.1">
    <property type="nucleotide sequence ID" value="NZ_CP155447.1"/>
</dbReference>
<protein>
    <submittedName>
        <fullName evidence="1">Uncharacterized protein</fullName>
    </submittedName>
</protein>
<name>A0AAU7C9L2_9BACT</name>
<dbReference type="AlphaFoldDB" id="A0AAU7C9L2"/>